<dbReference type="EMBL" id="HE573025">
    <property type="protein sequence ID" value="CCC50530.1"/>
    <property type="molecule type" value="Genomic_DNA"/>
</dbReference>
<dbReference type="OMA" id="AKTEWIV"/>
<gene>
    <name evidence="1" type="ORF">TVY486_0903510</name>
</gene>
<dbReference type="AlphaFoldDB" id="G0U2M7"/>
<accession>G0U2M7</accession>
<dbReference type="VEuPathDB" id="TriTrypDB:TvY486_0903510"/>
<evidence type="ECO:0000313" key="1">
    <source>
        <dbReference type="EMBL" id="CCC50530.1"/>
    </source>
</evidence>
<sequence>MQGSSLSNGREGPLQQQMRTERIVRLEVQRRHAKGTLRVFDNMIREVDDQLLYVSHFKKEWLQHRRQLEDVRQEIVKSETTARKQLLEEETSAVRSLMDHAKSLKALQV</sequence>
<protein>
    <submittedName>
        <fullName evidence="1">Uncharacterized protein</fullName>
    </submittedName>
</protein>
<name>G0U2M7_TRYVY</name>
<proteinExistence type="predicted"/>
<organism evidence="1">
    <name type="scientific">Trypanosoma vivax (strain Y486)</name>
    <dbReference type="NCBI Taxonomy" id="1055687"/>
    <lineage>
        <taxon>Eukaryota</taxon>
        <taxon>Discoba</taxon>
        <taxon>Euglenozoa</taxon>
        <taxon>Kinetoplastea</taxon>
        <taxon>Metakinetoplastina</taxon>
        <taxon>Trypanosomatida</taxon>
        <taxon>Trypanosomatidae</taxon>
        <taxon>Trypanosoma</taxon>
        <taxon>Duttonella</taxon>
    </lineage>
</organism>
<reference evidence="1" key="1">
    <citation type="journal article" date="2012" name="Proc. Natl. Acad. Sci. U.S.A.">
        <title>Antigenic diversity is generated by distinct evolutionary mechanisms in African trypanosome species.</title>
        <authorList>
            <person name="Jackson A.P."/>
            <person name="Berry A."/>
            <person name="Aslett M."/>
            <person name="Allison H.C."/>
            <person name="Burton P."/>
            <person name="Vavrova-Anderson J."/>
            <person name="Brown R."/>
            <person name="Browne H."/>
            <person name="Corton N."/>
            <person name="Hauser H."/>
            <person name="Gamble J."/>
            <person name="Gilderthorp R."/>
            <person name="Marcello L."/>
            <person name="McQuillan J."/>
            <person name="Otto T.D."/>
            <person name="Quail M.A."/>
            <person name="Sanders M.J."/>
            <person name="van Tonder A."/>
            <person name="Ginger M.L."/>
            <person name="Field M.C."/>
            <person name="Barry J.D."/>
            <person name="Hertz-Fowler C."/>
            <person name="Berriman M."/>
        </authorList>
    </citation>
    <scope>NUCLEOTIDE SEQUENCE</scope>
    <source>
        <strain evidence="1">Y486</strain>
    </source>
</reference>